<evidence type="ECO:0000313" key="3">
    <source>
        <dbReference type="Proteomes" id="UP001595548"/>
    </source>
</evidence>
<name>A0ABV7HK65_9GAMM</name>
<comment type="caution">
    <text evidence="2">The sequence shown here is derived from an EMBL/GenBank/DDBJ whole genome shotgun (WGS) entry which is preliminary data.</text>
</comment>
<dbReference type="EMBL" id="JBHRTL010000004">
    <property type="protein sequence ID" value="MFC3154264.1"/>
    <property type="molecule type" value="Genomic_DNA"/>
</dbReference>
<evidence type="ECO:0000313" key="2">
    <source>
        <dbReference type="EMBL" id="MFC3154264.1"/>
    </source>
</evidence>
<reference evidence="3" key="1">
    <citation type="journal article" date="2019" name="Int. J. Syst. Evol. Microbiol.">
        <title>The Global Catalogue of Microorganisms (GCM) 10K type strain sequencing project: providing services to taxonomists for standard genome sequencing and annotation.</title>
        <authorList>
            <consortium name="The Broad Institute Genomics Platform"/>
            <consortium name="The Broad Institute Genome Sequencing Center for Infectious Disease"/>
            <person name="Wu L."/>
            <person name="Ma J."/>
        </authorList>
    </citation>
    <scope>NUCLEOTIDE SEQUENCE [LARGE SCALE GENOMIC DNA]</scope>
    <source>
        <strain evidence="3">KCTC 52141</strain>
    </source>
</reference>
<keyword evidence="3" id="KW-1185">Reference proteome</keyword>
<feature type="chain" id="PRO_5046123475" evidence="1">
    <location>
        <begin position="23"/>
        <end position="232"/>
    </location>
</feature>
<accession>A0ABV7HK65</accession>
<protein>
    <submittedName>
        <fullName evidence="2">Uncharacterized protein</fullName>
    </submittedName>
</protein>
<evidence type="ECO:0000256" key="1">
    <source>
        <dbReference type="SAM" id="SignalP"/>
    </source>
</evidence>
<dbReference type="RefSeq" id="WP_382414430.1">
    <property type="nucleotide sequence ID" value="NZ_AP031500.1"/>
</dbReference>
<feature type="signal peptide" evidence="1">
    <location>
        <begin position="1"/>
        <end position="22"/>
    </location>
</feature>
<proteinExistence type="predicted"/>
<gene>
    <name evidence="2" type="ORF">ACFOEB_03545</name>
</gene>
<organism evidence="2 3">
    <name type="scientific">Gilvimarinus japonicus</name>
    <dbReference type="NCBI Taxonomy" id="1796469"/>
    <lineage>
        <taxon>Bacteria</taxon>
        <taxon>Pseudomonadati</taxon>
        <taxon>Pseudomonadota</taxon>
        <taxon>Gammaproteobacteria</taxon>
        <taxon>Cellvibrionales</taxon>
        <taxon>Cellvibrionaceae</taxon>
        <taxon>Gilvimarinus</taxon>
    </lineage>
</organism>
<sequence>MKNAVTILLTIFSLANCIIATAESKDKTWEDVQIQVASITDINDQFYKSINIFTAERYPYQGSGCKVINGDSIDEIQGSEVVHIKGNLRSDIILDAHSELVVGKDVMPGVKIHVNGLARIFVGGDFKGKIIAQSSYSLHVMGSQVGVLTTGSPSTNVIVHGDFSGKMYPNEGDGSLASLQVYGFTDIAVIKNIFSRKYTQLNGAFYNSNVEPGIYQASRDSLALYTVVNRKK</sequence>
<keyword evidence="1" id="KW-0732">Signal</keyword>
<dbReference type="Proteomes" id="UP001595548">
    <property type="component" value="Unassembled WGS sequence"/>
</dbReference>